<evidence type="ECO:0000256" key="1">
    <source>
        <dbReference type="SAM" id="Coils"/>
    </source>
</evidence>
<keyword evidence="1" id="KW-0175">Coiled coil</keyword>
<protein>
    <submittedName>
        <fullName evidence="3">Uncharacterized protein</fullName>
    </submittedName>
</protein>
<evidence type="ECO:0000256" key="2">
    <source>
        <dbReference type="SAM" id="MobiDB-lite"/>
    </source>
</evidence>
<feature type="coiled-coil region" evidence="1">
    <location>
        <begin position="140"/>
        <end position="175"/>
    </location>
</feature>
<dbReference type="STRING" id="570521.SAMN04488508_10936"/>
<dbReference type="RefSeq" id="WP_073319697.1">
    <property type="nucleotide sequence ID" value="NZ_FQYP01000009.1"/>
</dbReference>
<evidence type="ECO:0000313" key="4">
    <source>
        <dbReference type="Proteomes" id="UP000184432"/>
    </source>
</evidence>
<feature type="region of interest" description="Disordered" evidence="2">
    <location>
        <begin position="89"/>
        <end position="108"/>
    </location>
</feature>
<sequence length="269" mass="30077">MNADFDNIITKLKTNDNLIIEVKDVNTGTEIVKVKDRLGYQQIIDKNQSVGGLLEQIKKDGFSKIQIQLFERRGNANVRKGVAKNFQLTEKEETQEEAPTHNPSVQQPTMSFPNYGLNGPGGLSGQELINLNVDRHMLGYTKQDLEVEKTERKRLEKENEDLKEKLRTAERQNDNKEFWGGLIKQVAPALTGLATAMKPGLNGPQVVPEYEGMKGNLIKVIQEAPSISDDQGMAAYNVLNAYALENKDLIEELNELFTKHGINNGNNNG</sequence>
<accession>A0A1M6JF72</accession>
<gene>
    <name evidence="3" type="ORF">SAMN04488508_10936</name>
</gene>
<organism evidence="3 4">
    <name type="scientific">Aquimarina spongiae</name>
    <dbReference type="NCBI Taxonomy" id="570521"/>
    <lineage>
        <taxon>Bacteria</taxon>
        <taxon>Pseudomonadati</taxon>
        <taxon>Bacteroidota</taxon>
        <taxon>Flavobacteriia</taxon>
        <taxon>Flavobacteriales</taxon>
        <taxon>Flavobacteriaceae</taxon>
        <taxon>Aquimarina</taxon>
    </lineage>
</organism>
<name>A0A1M6JF72_9FLAO</name>
<reference evidence="4" key="1">
    <citation type="submission" date="2016-11" db="EMBL/GenBank/DDBJ databases">
        <authorList>
            <person name="Varghese N."/>
            <person name="Submissions S."/>
        </authorList>
    </citation>
    <scope>NUCLEOTIDE SEQUENCE [LARGE SCALE GENOMIC DNA]</scope>
    <source>
        <strain evidence="4">DSM 22623</strain>
    </source>
</reference>
<proteinExistence type="predicted"/>
<dbReference type="EMBL" id="FQYP01000009">
    <property type="protein sequence ID" value="SHJ45330.1"/>
    <property type="molecule type" value="Genomic_DNA"/>
</dbReference>
<dbReference type="Proteomes" id="UP000184432">
    <property type="component" value="Unassembled WGS sequence"/>
</dbReference>
<dbReference type="AlphaFoldDB" id="A0A1M6JF72"/>
<evidence type="ECO:0000313" key="3">
    <source>
        <dbReference type="EMBL" id="SHJ45330.1"/>
    </source>
</evidence>
<keyword evidence="4" id="KW-1185">Reference proteome</keyword>